<feature type="region of interest" description="Disordered" evidence="1">
    <location>
        <begin position="1"/>
        <end position="26"/>
    </location>
</feature>
<protein>
    <submittedName>
        <fullName evidence="2">Uncharacterized protein</fullName>
    </submittedName>
</protein>
<accession>A0A0B6Z6A1</accession>
<proteinExistence type="predicted"/>
<dbReference type="EMBL" id="HACG01017304">
    <property type="protein sequence ID" value="CEK64169.1"/>
    <property type="molecule type" value="Transcribed_RNA"/>
</dbReference>
<sequence>MYNLELFGTHRKEKQRQTKKTHGEESTKINIGTACLLQDTGVSAIRYKL</sequence>
<dbReference type="EMBL" id="HACG01017305">
    <property type="protein sequence ID" value="CEK64170.1"/>
    <property type="molecule type" value="Transcribed_RNA"/>
</dbReference>
<evidence type="ECO:0000313" key="2">
    <source>
        <dbReference type="EMBL" id="CEK64169.1"/>
    </source>
</evidence>
<name>A0A0B6Z6A1_9EUPU</name>
<gene>
    <name evidence="2" type="primary">ORF50836</name>
    <name evidence="3" type="synonym">ORF50839</name>
</gene>
<reference evidence="2" key="1">
    <citation type="submission" date="2014-12" db="EMBL/GenBank/DDBJ databases">
        <title>Insight into the proteome of Arion vulgaris.</title>
        <authorList>
            <person name="Aradska J."/>
            <person name="Bulat T."/>
            <person name="Smidak R."/>
            <person name="Sarate P."/>
            <person name="Gangsoo J."/>
            <person name="Sialana F."/>
            <person name="Bilban M."/>
            <person name="Lubec G."/>
        </authorList>
    </citation>
    <scope>NUCLEOTIDE SEQUENCE</scope>
    <source>
        <tissue evidence="2">Skin</tissue>
    </source>
</reference>
<evidence type="ECO:0000256" key="1">
    <source>
        <dbReference type="SAM" id="MobiDB-lite"/>
    </source>
</evidence>
<evidence type="ECO:0000313" key="3">
    <source>
        <dbReference type="EMBL" id="CEK64170.1"/>
    </source>
</evidence>
<feature type="compositionally biased region" description="Basic residues" evidence="1">
    <location>
        <begin position="9"/>
        <end position="20"/>
    </location>
</feature>
<dbReference type="AlphaFoldDB" id="A0A0B6Z6A1"/>
<organism evidence="2">
    <name type="scientific">Arion vulgaris</name>
    <dbReference type="NCBI Taxonomy" id="1028688"/>
    <lineage>
        <taxon>Eukaryota</taxon>
        <taxon>Metazoa</taxon>
        <taxon>Spiralia</taxon>
        <taxon>Lophotrochozoa</taxon>
        <taxon>Mollusca</taxon>
        <taxon>Gastropoda</taxon>
        <taxon>Heterobranchia</taxon>
        <taxon>Euthyneura</taxon>
        <taxon>Panpulmonata</taxon>
        <taxon>Eupulmonata</taxon>
        <taxon>Stylommatophora</taxon>
        <taxon>Helicina</taxon>
        <taxon>Arionoidea</taxon>
        <taxon>Arionidae</taxon>
        <taxon>Arion</taxon>
    </lineage>
</organism>